<protein>
    <submittedName>
        <fullName evidence="1">Uncharacterized protein</fullName>
    </submittedName>
</protein>
<reference evidence="1 2" key="1">
    <citation type="journal article" date="2014" name="PLoS ONE">
        <title>De novo Genome Assembly of the Fungal Plant Pathogen Pyrenophora semeniperda.</title>
        <authorList>
            <person name="Soliai M.M."/>
            <person name="Meyer S.E."/>
            <person name="Udall J.A."/>
            <person name="Elzinga D.E."/>
            <person name="Hermansen R.A."/>
            <person name="Bodily P.M."/>
            <person name="Hart A.A."/>
            <person name="Coleman C.E."/>
        </authorList>
    </citation>
    <scope>NUCLEOTIDE SEQUENCE [LARGE SCALE GENOMIC DNA]</scope>
    <source>
        <strain evidence="1 2">CCB06</strain>
        <tissue evidence="1">Mycelium</tissue>
    </source>
</reference>
<gene>
    <name evidence="1" type="ORF">GMOD_00004206</name>
</gene>
<dbReference type="EMBL" id="KE747814">
    <property type="protein sequence ID" value="RMZ68048.1"/>
    <property type="molecule type" value="Genomic_DNA"/>
</dbReference>
<evidence type="ECO:0000313" key="2">
    <source>
        <dbReference type="Proteomes" id="UP000265663"/>
    </source>
</evidence>
<proteinExistence type="predicted"/>
<keyword evidence="2" id="KW-1185">Reference proteome</keyword>
<accession>A0A3M7M0S5</accession>
<organism evidence="1 2">
    <name type="scientific">Pyrenophora seminiperda CCB06</name>
    <dbReference type="NCBI Taxonomy" id="1302712"/>
    <lineage>
        <taxon>Eukaryota</taxon>
        <taxon>Fungi</taxon>
        <taxon>Dikarya</taxon>
        <taxon>Ascomycota</taxon>
        <taxon>Pezizomycotina</taxon>
        <taxon>Dothideomycetes</taxon>
        <taxon>Pleosporomycetidae</taxon>
        <taxon>Pleosporales</taxon>
        <taxon>Pleosporineae</taxon>
        <taxon>Pleosporaceae</taxon>
        <taxon>Pyrenophora</taxon>
    </lineage>
</organism>
<evidence type="ECO:0000313" key="1">
    <source>
        <dbReference type="EMBL" id="RMZ68048.1"/>
    </source>
</evidence>
<dbReference type="Proteomes" id="UP000265663">
    <property type="component" value="Unassembled WGS sequence"/>
</dbReference>
<dbReference type="AlphaFoldDB" id="A0A3M7M0S5"/>
<name>A0A3M7M0S5_9PLEO</name>
<sequence>MRIEMLLIDDVGVRWTRDVQTDLHGQGATIHHFIQMRILASMMTSIGLRNNPRPCLTLPRSPRKASTKTDTILRGSKGVPAAEIKPSFASKIWRVESGVEARNSRYNAVECIETVFVRRSSMPPQGFTLFISGSRDYVPSAKTNLETKTHCDM</sequence>